<feature type="domain" description="SCP" evidence="3">
    <location>
        <begin position="86"/>
        <end position="203"/>
    </location>
</feature>
<protein>
    <submittedName>
        <fullName evidence="4">Allergen V5/Tpx-1 family protein</fullName>
    </submittedName>
</protein>
<evidence type="ECO:0000313" key="4">
    <source>
        <dbReference type="EMBL" id="SAK52803.1"/>
    </source>
</evidence>
<dbReference type="Gene3D" id="3.40.33.10">
    <property type="entry name" value="CAP"/>
    <property type="match status" value="1"/>
</dbReference>
<dbReference type="InterPro" id="IPR035940">
    <property type="entry name" value="CAP_sf"/>
</dbReference>
<dbReference type="STRING" id="1777143.AWB82_01728"/>
<dbReference type="PROSITE" id="PS51257">
    <property type="entry name" value="PROKAR_LIPOPROTEIN"/>
    <property type="match status" value="1"/>
</dbReference>
<proteinExistence type="predicted"/>
<feature type="chain" id="PRO_5007620076" evidence="2">
    <location>
        <begin position="26"/>
        <end position="365"/>
    </location>
</feature>
<comment type="caution">
    <text evidence="4">The sequence shown here is derived from an EMBL/GenBank/DDBJ whole genome shotgun (WGS) entry which is preliminary data.</text>
</comment>
<dbReference type="Proteomes" id="UP000054596">
    <property type="component" value="Unassembled WGS sequence"/>
</dbReference>
<reference evidence="4" key="1">
    <citation type="submission" date="2016-01" db="EMBL/GenBank/DDBJ databases">
        <authorList>
            <person name="Peeters C."/>
        </authorList>
    </citation>
    <scope>NUCLEOTIDE SEQUENCE [LARGE SCALE GENOMIC DNA]</scope>
    <source>
        <strain evidence="4">LMG 29325</strain>
    </source>
</reference>
<dbReference type="InterPro" id="IPR014044">
    <property type="entry name" value="CAP_dom"/>
</dbReference>
<sequence>MKRFCYVLPSVRVTALTALTIAVLAACGGGSSDSNSTSKPAGAGSTNAGNEAGSVAASQKVTFLPPASNLQQVTPTGDATVDGIAFTNAVRHNVGYPTAIAVDNGLTTSSQNHAAYLVANSTMGHYETAGLPGYTGASPFGRIAAVGFPNAATEVTISGDVRAFSSSLTAVQLIFDAPYHRMAMLADYARMGVGSVNSATWGAFNIDFGDQTTDLSSSQVVAYPYAGQTGVPTSWYAYEDPDPFASAPQYRQTNTGYPVTIQGKLFSKLSSVHISIGDSGGNTVLCQLQTPENDSHLTSGAMCIPFAPLTASSTYTVHAVGVLTDSFATGAPAHPMDLTWSFTTASPSDAKAKAASHAGRPPIVQ</sequence>
<evidence type="ECO:0000313" key="5">
    <source>
        <dbReference type="Proteomes" id="UP000054596"/>
    </source>
</evidence>
<evidence type="ECO:0000256" key="2">
    <source>
        <dbReference type="SAM" id="SignalP"/>
    </source>
</evidence>
<feature type="signal peptide" evidence="2">
    <location>
        <begin position="1"/>
        <end position="25"/>
    </location>
</feature>
<feature type="compositionally biased region" description="Polar residues" evidence="1">
    <location>
        <begin position="32"/>
        <end position="49"/>
    </location>
</feature>
<feature type="region of interest" description="Disordered" evidence="1">
    <location>
        <begin position="29"/>
        <end position="51"/>
    </location>
</feature>
<evidence type="ECO:0000259" key="3">
    <source>
        <dbReference type="Pfam" id="PF00188"/>
    </source>
</evidence>
<dbReference type="OrthoDB" id="5372233at2"/>
<dbReference type="AlphaFoldDB" id="A0A158A4U6"/>
<gene>
    <name evidence="4" type="ORF">AWB82_01728</name>
</gene>
<keyword evidence="5" id="KW-1185">Reference proteome</keyword>
<evidence type="ECO:0000256" key="1">
    <source>
        <dbReference type="SAM" id="MobiDB-lite"/>
    </source>
</evidence>
<keyword evidence="2" id="KW-0732">Signal</keyword>
<dbReference type="Pfam" id="PF00188">
    <property type="entry name" value="CAP"/>
    <property type="match status" value="1"/>
</dbReference>
<dbReference type="EMBL" id="FCOJ02000009">
    <property type="protein sequence ID" value="SAK52803.1"/>
    <property type="molecule type" value="Genomic_DNA"/>
</dbReference>
<accession>A0A158A4U6</accession>
<name>A0A158A4U6_9BURK</name>
<organism evidence="4 5">
    <name type="scientific">Caballeronia glebae</name>
    <dbReference type="NCBI Taxonomy" id="1777143"/>
    <lineage>
        <taxon>Bacteria</taxon>
        <taxon>Pseudomonadati</taxon>
        <taxon>Pseudomonadota</taxon>
        <taxon>Betaproteobacteria</taxon>
        <taxon>Burkholderiales</taxon>
        <taxon>Burkholderiaceae</taxon>
        <taxon>Caballeronia</taxon>
    </lineage>
</organism>